<dbReference type="InterPro" id="IPR035979">
    <property type="entry name" value="RBD_domain_sf"/>
</dbReference>
<dbReference type="EMBL" id="KI517408">
    <property type="protein sequence ID" value="ESQ48109.1"/>
    <property type="molecule type" value="Genomic_DNA"/>
</dbReference>
<evidence type="ECO:0000313" key="6">
    <source>
        <dbReference type="Proteomes" id="UP000030689"/>
    </source>
</evidence>
<dbReference type="Gene3D" id="3.30.70.330">
    <property type="match status" value="2"/>
</dbReference>
<feature type="domain" description="RRM" evidence="4">
    <location>
        <begin position="23"/>
        <end position="103"/>
    </location>
</feature>
<dbReference type="Gramene" id="ESQ48109">
    <property type="protein sequence ID" value="ESQ48109"/>
    <property type="gene ID" value="EUTSA_v10021355mg"/>
</dbReference>
<dbReference type="PANTHER" id="PTHR23236:SF103">
    <property type="entry name" value="RNA-BINDING (RRM_RBD_RNP MOTIFS) FAMILY PROTEIN"/>
    <property type="match status" value="1"/>
</dbReference>
<dbReference type="OMA" id="DIRAIYT"/>
<evidence type="ECO:0000313" key="5">
    <source>
        <dbReference type="EMBL" id="ESQ48109.1"/>
    </source>
</evidence>
<dbReference type="InterPro" id="IPR000504">
    <property type="entry name" value="RRM_dom"/>
</dbReference>
<dbReference type="PROSITE" id="PS50102">
    <property type="entry name" value="RRM"/>
    <property type="match status" value="1"/>
</dbReference>
<evidence type="ECO:0000256" key="2">
    <source>
        <dbReference type="PROSITE-ProRule" id="PRU00176"/>
    </source>
</evidence>
<dbReference type="InterPro" id="IPR012677">
    <property type="entry name" value="Nucleotide-bd_a/b_plait_sf"/>
</dbReference>
<dbReference type="STRING" id="72664.V4LWC5"/>
<protein>
    <recommendedName>
        <fullName evidence="4">RRM domain-containing protein</fullName>
    </recommendedName>
</protein>
<dbReference type="SUPFAM" id="SSF54928">
    <property type="entry name" value="RNA-binding domain, RBD"/>
    <property type="match status" value="2"/>
</dbReference>
<dbReference type="OrthoDB" id="1114139at2759"/>
<feature type="compositionally biased region" description="Basic residues" evidence="3">
    <location>
        <begin position="239"/>
        <end position="259"/>
    </location>
</feature>
<proteinExistence type="predicted"/>
<reference evidence="5 6" key="1">
    <citation type="journal article" date="2013" name="Front. Plant Sci.">
        <title>The Reference Genome of the Halophytic Plant Eutrema salsugineum.</title>
        <authorList>
            <person name="Yang R."/>
            <person name="Jarvis D.E."/>
            <person name="Chen H."/>
            <person name="Beilstein M.A."/>
            <person name="Grimwood J."/>
            <person name="Jenkins J."/>
            <person name="Shu S."/>
            <person name="Prochnik S."/>
            <person name="Xin M."/>
            <person name="Ma C."/>
            <person name="Schmutz J."/>
            <person name="Wing R.A."/>
            <person name="Mitchell-Olds T."/>
            <person name="Schumaker K.S."/>
            <person name="Wang X."/>
        </authorList>
    </citation>
    <scope>NUCLEOTIDE SEQUENCE [LARGE SCALE GENOMIC DNA]</scope>
</reference>
<organism evidence="5 6">
    <name type="scientific">Eutrema salsugineum</name>
    <name type="common">Saltwater cress</name>
    <name type="synonym">Sisymbrium salsugineum</name>
    <dbReference type="NCBI Taxonomy" id="72664"/>
    <lineage>
        <taxon>Eukaryota</taxon>
        <taxon>Viridiplantae</taxon>
        <taxon>Streptophyta</taxon>
        <taxon>Embryophyta</taxon>
        <taxon>Tracheophyta</taxon>
        <taxon>Spermatophyta</taxon>
        <taxon>Magnoliopsida</taxon>
        <taxon>eudicotyledons</taxon>
        <taxon>Gunneridae</taxon>
        <taxon>Pentapetalae</taxon>
        <taxon>rosids</taxon>
        <taxon>malvids</taxon>
        <taxon>Brassicales</taxon>
        <taxon>Brassicaceae</taxon>
        <taxon>Eutremeae</taxon>
        <taxon>Eutrema</taxon>
    </lineage>
</organism>
<accession>V4LWC5</accession>
<feature type="region of interest" description="Disordered" evidence="3">
    <location>
        <begin position="238"/>
        <end position="259"/>
    </location>
</feature>
<evidence type="ECO:0000256" key="1">
    <source>
        <dbReference type="ARBA" id="ARBA00022884"/>
    </source>
</evidence>
<keyword evidence="1 2" id="KW-0694">RNA-binding</keyword>
<dbReference type="GO" id="GO:0008143">
    <property type="term" value="F:poly(A) binding"/>
    <property type="evidence" value="ECO:0007669"/>
    <property type="project" value="TreeGrafter"/>
</dbReference>
<dbReference type="Proteomes" id="UP000030689">
    <property type="component" value="Unassembled WGS sequence"/>
</dbReference>
<evidence type="ECO:0000256" key="3">
    <source>
        <dbReference type="SAM" id="MobiDB-lite"/>
    </source>
</evidence>
<dbReference type="Pfam" id="PF00076">
    <property type="entry name" value="RRM_1"/>
    <property type="match status" value="1"/>
</dbReference>
<name>V4LWC5_EUTSA</name>
<dbReference type="PANTHER" id="PTHR23236">
    <property type="entry name" value="EUKARYOTIC TRANSLATION INITIATION FACTOR 4B/4H"/>
    <property type="match status" value="1"/>
</dbReference>
<sequence length="259" mass="28850">MDEIAIKGLEPNESIWDLRRRCDKILVEGYDTSLPVNCVRNALREHFSSCGEIVSVNILYDVHGTLNRSGILYILGDGAEEKALKLSGSEMLGRKLVATSAAHRFPKPTPKMAARLANADRKLRSKMIHVSGYDTSLRPDDIKSALINHFSSCGEILDFVLFREEDTPVNDPKFMAPIPFTNNALLFILGEDAEEKAVQLNGSDMGGRKLFVAPSFIPSKESTPFECPVGYTIPARFANPKKKQNKKKKTGLNRKKTRK</sequence>
<dbReference type="AlphaFoldDB" id="V4LWC5"/>
<gene>
    <name evidence="5" type="ORF">EUTSA_v10021355mg</name>
</gene>
<keyword evidence="6" id="KW-1185">Reference proteome</keyword>
<evidence type="ECO:0000259" key="4">
    <source>
        <dbReference type="PROSITE" id="PS50102"/>
    </source>
</evidence>